<accession>A0A4Q2ED77</accession>
<sequence>MSFNTAENPLLLTMLGLWALGIIAAVVMAGRVSTAKAISLTLVALFAPLVGSIIVVGFWCVDAVRRRLPPAPSRV</sequence>
<keyword evidence="3" id="KW-1185">Reference proteome</keyword>
<dbReference type="Proteomes" id="UP000290624">
    <property type="component" value="Unassembled WGS sequence"/>
</dbReference>
<feature type="transmembrane region" description="Helical" evidence="1">
    <location>
        <begin position="39"/>
        <end position="61"/>
    </location>
</feature>
<evidence type="ECO:0000313" key="3">
    <source>
        <dbReference type="Proteomes" id="UP000290624"/>
    </source>
</evidence>
<name>A0A4Q2ED77_9ACTN</name>
<keyword evidence="1" id="KW-1133">Transmembrane helix</keyword>
<keyword evidence="1" id="KW-0472">Membrane</keyword>
<evidence type="ECO:0000313" key="2">
    <source>
        <dbReference type="EMBL" id="RXW31510.1"/>
    </source>
</evidence>
<keyword evidence="1" id="KW-0812">Transmembrane</keyword>
<reference evidence="2 3" key="1">
    <citation type="submission" date="2018-01" db="EMBL/GenBank/DDBJ databases">
        <title>Lactibacter flavus gen. nov., sp. nov., a novel bacterium of the family Propionibacteriaceae isolated from raw milk and dairy products.</title>
        <authorList>
            <person name="Wenning M."/>
            <person name="Breitenwieser F."/>
            <person name="Huptas C."/>
            <person name="von Neubeck M."/>
            <person name="Busse H.-J."/>
            <person name="Scherer S."/>
        </authorList>
    </citation>
    <scope>NUCLEOTIDE SEQUENCE [LARGE SCALE GENOMIC DNA]</scope>
    <source>
        <strain evidence="2 3">VG341</strain>
    </source>
</reference>
<dbReference type="RefSeq" id="WP_129459395.1">
    <property type="nucleotide sequence ID" value="NZ_PPCV01000008.1"/>
</dbReference>
<evidence type="ECO:0000256" key="1">
    <source>
        <dbReference type="SAM" id="Phobius"/>
    </source>
</evidence>
<dbReference type="EMBL" id="PPCV01000008">
    <property type="protein sequence ID" value="RXW31510.1"/>
    <property type="molecule type" value="Genomic_DNA"/>
</dbReference>
<proteinExistence type="predicted"/>
<dbReference type="AlphaFoldDB" id="A0A4Q2ED77"/>
<comment type="caution">
    <text evidence="2">The sequence shown here is derived from an EMBL/GenBank/DDBJ whole genome shotgun (WGS) entry which is preliminary data.</text>
</comment>
<gene>
    <name evidence="2" type="ORF">C1706_11570</name>
</gene>
<protein>
    <submittedName>
        <fullName evidence="2">Uncharacterized protein</fullName>
    </submittedName>
</protein>
<organism evidence="2 3">
    <name type="scientific">Propioniciclava flava</name>
    <dbReference type="NCBI Taxonomy" id="2072026"/>
    <lineage>
        <taxon>Bacteria</taxon>
        <taxon>Bacillati</taxon>
        <taxon>Actinomycetota</taxon>
        <taxon>Actinomycetes</taxon>
        <taxon>Propionibacteriales</taxon>
        <taxon>Propionibacteriaceae</taxon>
        <taxon>Propioniciclava</taxon>
    </lineage>
</organism>